<sequence>MNRQQLAHILRSACRIADDEDVLVIGSQSILGSFDETLLPARATASIEADIAFLDDPERAKADKVEGAIGEMSSFHANNGYYAEGIHIETAILPEGWRDRLVHWDLQSSRPAEPRFLEPHDLAVSKLIAARDKDREFVGALIEAKLVSVPTLIDRTKLIPDEHALRRERSLQHLQRYAD</sequence>
<accession>A0ABP7BLZ7</accession>
<protein>
    <recommendedName>
        <fullName evidence="1">DUF6036 domain-containing protein</fullName>
    </recommendedName>
</protein>
<gene>
    <name evidence="2" type="ORF">GCM10022202_28630</name>
</gene>
<comment type="caution">
    <text evidence="2">The sequence shown here is derived from an EMBL/GenBank/DDBJ whole genome shotgun (WGS) entry which is preliminary data.</text>
</comment>
<proteinExistence type="predicted"/>
<dbReference type="EMBL" id="BAAAYV010000017">
    <property type="protein sequence ID" value="GAA3664823.1"/>
    <property type="molecule type" value="Genomic_DNA"/>
</dbReference>
<evidence type="ECO:0000259" key="1">
    <source>
        <dbReference type="Pfam" id="PF19502"/>
    </source>
</evidence>
<dbReference type="RefSeq" id="WP_221860054.1">
    <property type="nucleotide sequence ID" value="NZ_BAAAYV010000017.1"/>
</dbReference>
<dbReference type="Pfam" id="PF19502">
    <property type="entry name" value="DUF6036"/>
    <property type="match status" value="1"/>
</dbReference>
<feature type="domain" description="DUF6036" evidence="1">
    <location>
        <begin position="12"/>
        <end position="153"/>
    </location>
</feature>
<dbReference type="InterPro" id="IPR045792">
    <property type="entry name" value="DUF6036"/>
</dbReference>
<keyword evidence="3" id="KW-1185">Reference proteome</keyword>
<organism evidence="2 3">
    <name type="scientific">Microbacterium marinilacus</name>
    <dbReference type="NCBI Taxonomy" id="415209"/>
    <lineage>
        <taxon>Bacteria</taxon>
        <taxon>Bacillati</taxon>
        <taxon>Actinomycetota</taxon>
        <taxon>Actinomycetes</taxon>
        <taxon>Micrococcales</taxon>
        <taxon>Microbacteriaceae</taxon>
        <taxon>Microbacterium</taxon>
    </lineage>
</organism>
<reference evidence="3" key="1">
    <citation type="journal article" date="2019" name="Int. J. Syst. Evol. Microbiol.">
        <title>The Global Catalogue of Microorganisms (GCM) 10K type strain sequencing project: providing services to taxonomists for standard genome sequencing and annotation.</title>
        <authorList>
            <consortium name="The Broad Institute Genomics Platform"/>
            <consortium name="The Broad Institute Genome Sequencing Center for Infectious Disease"/>
            <person name="Wu L."/>
            <person name="Ma J."/>
        </authorList>
    </citation>
    <scope>NUCLEOTIDE SEQUENCE [LARGE SCALE GENOMIC DNA]</scope>
    <source>
        <strain evidence="3">JCM 16546</strain>
    </source>
</reference>
<dbReference type="Proteomes" id="UP001410795">
    <property type="component" value="Unassembled WGS sequence"/>
</dbReference>
<evidence type="ECO:0000313" key="3">
    <source>
        <dbReference type="Proteomes" id="UP001410795"/>
    </source>
</evidence>
<name>A0ABP7BLZ7_9MICO</name>
<evidence type="ECO:0000313" key="2">
    <source>
        <dbReference type="EMBL" id="GAA3664823.1"/>
    </source>
</evidence>